<reference evidence="3 4" key="1">
    <citation type="journal article" date="2020" name="ISME J.">
        <title>Comparative genomics reveals insights into cyanobacterial evolution and habitat adaptation.</title>
        <authorList>
            <person name="Chen M.Y."/>
            <person name="Teng W.K."/>
            <person name="Zhao L."/>
            <person name="Hu C.X."/>
            <person name="Zhou Y.K."/>
            <person name="Han B.P."/>
            <person name="Song L.R."/>
            <person name="Shu W.S."/>
        </authorList>
    </citation>
    <scope>NUCLEOTIDE SEQUENCE [LARGE SCALE GENOMIC DNA]</scope>
    <source>
        <strain evidence="3 4">FACHB-196</strain>
    </source>
</reference>
<proteinExistence type="predicted"/>
<dbReference type="Proteomes" id="UP000640531">
    <property type="component" value="Unassembled WGS sequence"/>
</dbReference>
<dbReference type="InterPro" id="IPR002509">
    <property type="entry name" value="NODB_dom"/>
</dbReference>
<evidence type="ECO:0000313" key="3">
    <source>
        <dbReference type="EMBL" id="MBD2569389.1"/>
    </source>
</evidence>
<dbReference type="InterPro" id="IPR011330">
    <property type="entry name" value="Glyco_hydro/deAcase_b/a-brl"/>
</dbReference>
<dbReference type="Pfam" id="PF23019">
    <property type="entry name" value="DUF7033"/>
    <property type="match status" value="1"/>
</dbReference>
<dbReference type="EMBL" id="JACJST010000014">
    <property type="protein sequence ID" value="MBD2569389.1"/>
    <property type="molecule type" value="Genomic_DNA"/>
</dbReference>
<organism evidence="3 4">
    <name type="scientific">Anabaena lutea FACHB-196</name>
    <dbReference type="NCBI Taxonomy" id="2692881"/>
    <lineage>
        <taxon>Bacteria</taxon>
        <taxon>Bacillati</taxon>
        <taxon>Cyanobacteriota</taxon>
        <taxon>Cyanophyceae</taxon>
        <taxon>Nostocales</taxon>
        <taxon>Nostocaceae</taxon>
        <taxon>Anabaena</taxon>
    </lineage>
</organism>
<comment type="caution">
    <text evidence="3">The sequence shown here is derived from an EMBL/GenBank/DDBJ whole genome shotgun (WGS) entry which is preliminary data.</text>
</comment>
<keyword evidence="4" id="KW-1185">Reference proteome</keyword>
<evidence type="ECO:0000259" key="2">
    <source>
        <dbReference type="Pfam" id="PF23019"/>
    </source>
</evidence>
<feature type="domain" description="NodB homology" evidence="1">
    <location>
        <begin position="250"/>
        <end position="348"/>
    </location>
</feature>
<dbReference type="InterPro" id="IPR054297">
    <property type="entry name" value="DUF7033"/>
</dbReference>
<dbReference type="SUPFAM" id="SSF88713">
    <property type="entry name" value="Glycoside hydrolase/deacetylase"/>
    <property type="match status" value="1"/>
</dbReference>
<dbReference type="CDD" id="cd10931">
    <property type="entry name" value="CE4_u7"/>
    <property type="match status" value="1"/>
</dbReference>
<dbReference type="Pfam" id="PF01522">
    <property type="entry name" value="Polysacc_deac_1"/>
    <property type="match status" value="1"/>
</dbReference>
<dbReference type="Gene3D" id="3.20.20.370">
    <property type="entry name" value="Glycoside hydrolase/deacetylase"/>
    <property type="match status" value="1"/>
</dbReference>
<evidence type="ECO:0000313" key="4">
    <source>
        <dbReference type="Proteomes" id="UP000640531"/>
    </source>
</evidence>
<gene>
    <name evidence="3" type="ORF">H6G59_16090</name>
</gene>
<accession>A0ABR8FH30</accession>
<evidence type="ECO:0000259" key="1">
    <source>
        <dbReference type="Pfam" id="PF01522"/>
    </source>
</evidence>
<feature type="domain" description="DUF7033" evidence="2">
    <location>
        <begin position="118"/>
        <end position="204"/>
    </location>
</feature>
<protein>
    <submittedName>
        <fullName evidence="3">Polysaccharide deacetylase family protein</fullName>
    </submittedName>
</protein>
<name>A0ABR8FH30_9NOST</name>
<dbReference type="RefSeq" id="WP_190716141.1">
    <property type="nucleotide sequence ID" value="NZ_JACJST010000014.1"/>
</dbReference>
<sequence length="466" mass="54362">MITVQIPKTHEVERRYILAVFFTEFLGLDIQIQVSDRDNLLITLNDNRELLIADGLFTTSPEQWLQPASLPKQPLKVWNLDTTKLNAITVNSQIAVIYGDDPTNPDFFHQSESTIYLGLDIFGSAFFMLTRYEEVIKSERDQNDRFPATASLAYQEGFLDRPIINEYLEILWACLKHLWTGLKRKPRQFQTYVSHDVDQPFKYVFAGISSLVRRCGGDLIKRRNPGQALNTIWQWNQVKAGNSNSDPCNTFDMIMDISEKHNLKSAFYFITDHSSGTIDGDYSMDHPLIRGLLRKIHQRGHEIGLHTSYNTYKDPAQTKREFEILKQVCAEEGIQQEYWGGRQHFLRWKTPNTFNNWENAGLDYDSTLSFADVAGFRCGVCYEFSTFNINTRQPLKLRERPLIIMECTITDDFFMNLNLDDETTFQKMAKYKQHCRFFNGDFTLLWHNDRLIDKREVEIYKQLVSA</sequence>